<evidence type="ECO:0000256" key="1">
    <source>
        <dbReference type="SAM" id="MobiDB-lite"/>
    </source>
</evidence>
<feature type="region of interest" description="Disordered" evidence="1">
    <location>
        <begin position="215"/>
        <end position="466"/>
    </location>
</feature>
<dbReference type="RefSeq" id="WP_338281160.1">
    <property type="nucleotide sequence ID" value="NZ_BTTX01000007.1"/>
</dbReference>
<protein>
    <recommendedName>
        <fullName evidence="6">Molecular chaperone DnaJ</fullName>
    </recommendedName>
</protein>
<evidence type="ECO:0000259" key="2">
    <source>
        <dbReference type="PROSITE" id="PS50076"/>
    </source>
</evidence>
<keyword evidence="5" id="KW-1185">Reference proteome</keyword>
<dbReference type="PANTHER" id="PTHR34475:SF1">
    <property type="entry name" value="CYTOSKELETON PROTEIN RODZ"/>
    <property type="match status" value="1"/>
</dbReference>
<feature type="compositionally biased region" description="Low complexity" evidence="1">
    <location>
        <begin position="219"/>
        <end position="230"/>
    </location>
</feature>
<feature type="compositionally biased region" description="Low complexity" evidence="1">
    <location>
        <begin position="342"/>
        <end position="355"/>
    </location>
</feature>
<dbReference type="SUPFAM" id="SSF47413">
    <property type="entry name" value="lambda repressor-like DNA-binding domains"/>
    <property type="match status" value="1"/>
</dbReference>
<feature type="domain" description="HTH cro/C1-type" evidence="3">
    <location>
        <begin position="517"/>
        <end position="550"/>
    </location>
</feature>
<accession>A0ABQ6R3Q9</accession>
<dbReference type="InterPro" id="IPR001623">
    <property type="entry name" value="DnaJ_domain"/>
</dbReference>
<dbReference type="SMART" id="SM00530">
    <property type="entry name" value="HTH_XRE"/>
    <property type="match status" value="1"/>
</dbReference>
<evidence type="ECO:0000313" key="5">
    <source>
        <dbReference type="Proteomes" id="UP001342631"/>
    </source>
</evidence>
<reference evidence="4 5" key="1">
    <citation type="journal article" date="2024" name="Arch. Microbiol.">
        <title>Corallococcus caeni sp. nov., a novel myxobacterium isolated from activated sludge.</title>
        <authorList>
            <person name="Tomita S."/>
            <person name="Nakai R."/>
            <person name="Kuroda K."/>
            <person name="Kurashita H."/>
            <person name="Hatamoto M."/>
            <person name="Yamaguchi T."/>
            <person name="Narihiro T."/>
        </authorList>
    </citation>
    <scope>NUCLEOTIDE SEQUENCE [LARGE SCALE GENOMIC DNA]</scope>
    <source>
        <strain evidence="4 5">NO1</strain>
    </source>
</reference>
<feature type="compositionally biased region" description="Basic and acidic residues" evidence="1">
    <location>
        <begin position="154"/>
        <end position="172"/>
    </location>
</feature>
<dbReference type="InterPro" id="IPR036869">
    <property type="entry name" value="J_dom_sf"/>
</dbReference>
<name>A0ABQ6R3Q9_9BACT</name>
<dbReference type="InterPro" id="IPR050400">
    <property type="entry name" value="Bact_Cytoskel_RodZ"/>
</dbReference>
<evidence type="ECO:0008006" key="6">
    <source>
        <dbReference type="Google" id="ProtNLM"/>
    </source>
</evidence>
<feature type="region of interest" description="Disordered" evidence="1">
    <location>
        <begin position="133"/>
        <end position="183"/>
    </location>
</feature>
<dbReference type="Pfam" id="PF00226">
    <property type="entry name" value="DnaJ"/>
    <property type="match status" value="1"/>
</dbReference>
<dbReference type="PROSITE" id="PS50943">
    <property type="entry name" value="HTH_CROC1"/>
    <property type="match status" value="1"/>
</dbReference>
<dbReference type="SMART" id="SM00271">
    <property type="entry name" value="DnaJ"/>
    <property type="match status" value="1"/>
</dbReference>
<feature type="domain" description="J" evidence="2">
    <location>
        <begin position="8"/>
        <end position="78"/>
    </location>
</feature>
<dbReference type="EMBL" id="BTTX01000007">
    <property type="protein sequence ID" value="GMU10108.1"/>
    <property type="molecule type" value="Genomic_DNA"/>
</dbReference>
<dbReference type="Gene3D" id="1.10.260.40">
    <property type="entry name" value="lambda repressor-like DNA-binding domains"/>
    <property type="match status" value="1"/>
</dbReference>
<dbReference type="Pfam" id="PF13413">
    <property type="entry name" value="HTH_25"/>
    <property type="match status" value="1"/>
</dbReference>
<dbReference type="InterPro" id="IPR001387">
    <property type="entry name" value="Cro/C1-type_HTH"/>
</dbReference>
<gene>
    <name evidence="4" type="ORF">ASNO1_63620</name>
</gene>
<evidence type="ECO:0000313" key="4">
    <source>
        <dbReference type="EMBL" id="GMU10108.1"/>
    </source>
</evidence>
<dbReference type="Proteomes" id="UP001342631">
    <property type="component" value="Unassembled WGS sequence"/>
</dbReference>
<evidence type="ECO:0000259" key="3">
    <source>
        <dbReference type="PROSITE" id="PS50943"/>
    </source>
</evidence>
<dbReference type="PANTHER" id="PTHR34475">
    <property type="match status" value="1"/>
</dbReference>
<dbReference type="CDD" id="cd00093">
    <property type="entry name" value="HTH_XRE"/>
    <property type="match status" value="1"/>
</dbReference>
<dbReference type="Gene3D" id="1.10.287.110">
    <property type="entry name" value="DnaJ domain"/>
    <property type="match status" value="1"/>
</dbReference>
<feature type="compositionally biased region" description="Low complexity" evidence="1">
    <location>
        <begin position="364"/>
        <end position="425"/>
    </location>
</feature>
<proteinExistence type="predicted"/>
<dbReference type="CDD" id="cd06257">
    <property type="entry name" value="DnaJ"/>
    <property type="match status" value="1"/>
</dbReference>
<comment type="caution">
    <text evidence="4">The sequence shown here is derived from an EMBL/GenBank/DDBJ whole genome shotgun (WGS) entry which is preliminary data.</text>
</comment>
<feature type="compositionally biased region" description="Low complexity" evidence="1">
    <location>
        <begin position="246"/>
        <end position="260"/>
    </location>
</feature>
<sequence>MKPFAQQTYYELLEVPPTASDAEIRAAHERLMELYSPESIAVYALGDPDQVDALRERMNEAMEMLTDADLRVEYDRSIGLSTERLAKAAVTADAADKVDSAARVAEALATAAAALAKAAGAVDAERLEAESRLKAAASVSDTEGEASRASETPGKSEERMRGEESKRQESSGKDAPGVPPEPVRVGGVAVVEAFRASFTRSLSFVYVPAGPLRGQGRGAAEAPAPAVDAKPSGEPKAVEAEASSTSAPAQDVAAQASSSSTPERTEAAAPALSAPVASATGSTPVPAADGSATALAGSTVEADEAATAPVGSPVNTDAVGTGSTGSAPVADGSATAPDRVEAASSPAVSSPPVSEDAPQAPAVEASTEAPASRSAPEASAVTAPPEPAAVAPSPTPDATSAAAVTTTQGESDPNPAPAPDASTTALARTPATGASRAAVRPLTSRPIDSRPGAHGPTGPGSVKGPTVRKLGEAQVLAQDSAIATAESALAQVAAKVREARPRGVDIPADAEFNGELLRRVREARGLSIQQLADRTRISVRHLENVEADRYTALPTTVYLRGILMNLARELGLDPLRVSKSYLALFSEKPAKSGR</sequence>
<feature type="compositionally biased region" description="Low complexity" evidence="1">
    <location>
        <begin position="267"/>
        <end position="279"/>
    </location>
</feature>
<dbReference type="SUPFAM" id="SSF46565">
    <property type="entry name" value="Chaperone J-domain"/>
    <property type="match status" value="1"/>
</dbReference>
<organism evidence="4 5">
    <name type="scientific">Corallococcus caeni</name>
    <dbReference type="NCBI Taxonomy" id="3082388"/>
    <lineage>
        <taxon>Bacteria</taxon>
        <taxon>Pseudomonadati</taxon>
        <taxon>Myxococcota</taxon>
        <taxon>Myxococcia</taxon>
        <taxon>Myxococcales</taxon>
        <taxon>Cystobacterineae</taxon>
        <taxon>Myxococcaceae</taxon>
        <taxon>Corallococcus</taxon>
    </lineage>
</organism>
<dbReference type="InterPro" id="IPR010982">
    <property type="entry name" value="Lambda_DNA-bd_dom_sf"/>
</dbReference>
<dbReference type="PROSITE" id="PS50076">
    <property type="entry name" value="DNAJ_2"/>
    <property type="match status" value="1"/>
</dbReference>